<accession>A0ABC8Z9Q1</accession>
<dbReference type="AlphaFoldDB" id="A0ABC8Z9Q1"/>
<sequence>MEGERSLAMRSRAADRCRSMDVLCDTLLVEEILPRLSPKSLIRLGAVSRRYNAIVLDPDFAARYWRRAGVFFQPFQTTRCMAEGAEPGPLFLSSSRRPPAGAEDSMFGADLTFLPAPSRREKAYLRQVGEPVCAGSVAVIVHSAAGLLLCSRGRVHPAHYYVCNPVSGQWVALPELPCPSKEWQSGLLKVDTDGDASKKKPNKFQVLLFNHPLHWLKPGGCFDLRLFSSDTGLWKTVRLNPPTLVAGIFSSWSPIGQSGSAYWIVKDQQAVVYNSDKHSVEAIKLPPCFGNGLWRICIGERHGGGLRYAISNASVFDVWDLQTKGGGDSMWMLAHRVGIAQLLEQNLEAADFMLGSRISITPLGFHPTDDNVVFLGVSGESDAVAAYSIENGIMSLHQLTRSYFLRSTDMFPYVHPPYLVQIPAIKNSIPT</sequence>
<protein>
    <recommendedName>
        <fullName evidence="1">F-box protein At3g26010-like beta-propeller domain-containing protein</fullName>
    </recommendedName>
</protein>
<name>A0ABC8Z9Q1_9POAL</name>
<evidence type="ECO:0000259" key="1">
    <source>
        <dbReference type="Pfam" id="PF24750"/>
    </source>
</evidence>
<reference evidence="3" key="1">
    <citation type="submission" date="2024-06" db="EMBL/GenBank/DDBJ databases">
        <authorList>
            <person name="Ryan C."/>
        </authorList>
    </citation>
    <scope>NUCLEOTIDE SEQUENCE [LARGE SCALE GENOMIC DNA]</scope>
</reference>
<evidence type="ECO:0000313" key="2">
    <source>
        <dbReference type="EMBL" id="CAL4956085.1"/>
    </source>
</evidence>
<dbReference type="InterPro" id="IPR055290">
    <property type="entry name" value="At3g26010-like"/>
</dbReference>
<reference evidence="2 3" key="2">
    <citation type="submission" date="2024-10" db="EMBL/GenBank/DDBJ databases">
        <authorList>
            <person name="Ryan C."/>
        </authorList>
    </citation>
    <scope>NUCLEOTIDE SEQUENCE [LARGE SCALE GENOMIC DNA]</scope>
</reference>
<dbReference type="EMBL" id="OZ075128">
    <property type="protein sequence ID" value="CAL4956085.1"/>
    <property type="molecule type" value="Genomic_DNA"/>
</dbReference>
<evidence type="ECO:0000313" key="3">
    <source>
        <dbReference type="Proteomes" id="UP001497457"/>
    </source>
</evidence>
<dbReference type="PANTHER" id="PTHR35546">
    <property type="entry name" value="F-BOX PROTEIN INTERACTION DOMAIN PROTEIN-RELATED"/>
    <property type="match status" value="1"/>
</dbReference>
<dbReference type="SUPFAM" id="SSF81383">
    <property type="entry name" value="F-box domain"/>
    <property type="match status" value="1"/>
</dbReference>
<gene>
    <name evidence="2" type="ORF">URODEC1_LOCUS41829</name>
</gene>
<dbReference type="InterPro" id="IPR036047">
    <property type="entry name" value="F-box-like_dom_sf"/>
</dbReference>
<dbReference type="Pfam" id="PF24750">
    <property type="entry name" value="b-prop_At3g26010-like"/>
    <property type="match status" value="1"/>
</dbReference>
<keyword evidence="3" id="KW-1185">Reference proteome</keyword>
<dbReference type="PANTHER" id="PTHR35546:SF83">
    <property type="entry name" value="EXPRESSED PROTEIN"/>
    <property type="match status" value="1"/>
</dbReference>
<proteinExistence type="predicted"/>
<feature type="domain" description="F-box protein At3g26010-like beta-propeller" evidence="1">
    <location>
        <begin position="139"/>
        <end position="384"/>
    </location>
</feature>
<organism evidence="2 3">
    <name type="scientific">Urochloa decumbens</name>
    <dbReference type="NCBI Taxonomy" id="240449"/>
    <lineage>
        <taxon>Eukaryota</taxon>
        <taxon>Viridiplantae</taxon>
        <taxon>Streptophyta</taxon>
        <taxon>Embryophyta</taxon>
        <taxon>Tracheophyta</taxon>
        <taxon>Spermatophyta</taxon>
        <taxon>Magnoliopsida</taxon>
        <taxon>Liliopsida</taxon>
        <taxon>Poales</taxon>
        <taxon>Poaceae</taxon>
        <taxon>PACMAD clade</taxon>
        <taxon>Panicoideae</taxon>
        <taxon>Panicodae</taxon>
        <taxon>Paniceae</taxon>
        <taxon>Melinidinae</taxon>
        <taxon>Urochloa</taxon>
    </lineage>
</organism>
<dbReference type="InterPro" id="IPR056592">
    <property type="entry name" value="Beta-prop_At3g26010-like"/>
</dbReference>
<dbReference type="Proteomes" id="UP001497457">
    <property type="component" value="Chromosome 18b"/>
</dbReference>